<dbReference type="EMBL" id="JAPZBU010000009">
    <property type="protein sequence ID" value="KAJ5386743.1"/>
    <property type="molecule type" value="Genomic_DNA"/>
</dbReference>
<dbReference type="Pfam" id="PF01554">
    <property type="entry name" value="MatE"/>
    <property type="match status" value="2"/>
</dbReference>
<feature type="compositionally biased region" description="Acidic residues" evidence="6">
    <location>
        <begin position="78"/>
        <end position="89"/>
    </location>
</feature>
<dbReference type="InterPro" id="IPR045069">
    <property type="entry name" value="MATE_euk"/>
</dbReference>
<name>A0A9W9VP49_9EURO</name>
<reference evidence="8" key="1">
    <citation type="submission" date="2022-12" db="EMBL/GenBank/DDBJ databases">
        <authorList>
            <person name="Petersen C."/>
        </authorList>
    </citation>
    <scope>NUCLEOTIDE SEQUENCE</scope>
    <source>
        <strain evidence="8">IBT 29677</strain>
    </source>
</reference>
<dbReference type="Proteomes" id="UP001147747">
    <property type="component" value="Unassembled WGS sequence"/>
</dbReference>
<sequence>MPIDETFFHAEGSGAGGKRRVDHTFNEYTITTNSSSNLVYGLSDAGGIFCSEKSLPKVKQSTDQIFNETTPLIHNDSLGDDLLDDDGDNDGNGNGEGNGDEVLWKGESKCLIRDTSPLALSALLECSLSTVSIIAVGRLGTIQLGAASMASMLANFTGYMIYHGLAAALDTLCMQEFDTGMLHLVAIHFQRMVYLLLIITVPIIVLWSYAEQILPNILSNEETAILAGRYLRIVAWGTPGYALFEAAKRYIQAQGVYSASSYVLSVCAPINAFLNWFLVWYCELGFIGAPIALTITDYLLPSTLFLYVYWGSHDECWNGFTRRAFTNWGPMIRLAVINVLTVEAESLIYGITTLASSYLGPVVLATQTILVTASNIVWQAPYSLSVTTRARVDNLMAFGFGNAAWKVCKVALSVAFGVASAHIVLLSLLRYPIAKIFSTESEVIELVAQVMPLCAAAHFVECMVLSSNGILGGIGKPEDASYLQTSIFAIVALPLQFGLTFGLDWSVWGLWIGALSGFFFILVAQWLYLSQINWARCVREASMDFSVASS</sequence>
<keyword evidence="5 7" id="KW-0472">Membrane</keyword>
<dbReference type="NCBIfam" id="TIGR00797">
    <property type="entry name" value="matE"/>
    <property type="match status" value="1"/>
</dbReference>
<dbReference type="AlphaFoldDB" id="A0A9W9VP49"/>
<feature type="transmembrane region" description="Helical" evidence="7">
    <location>
        <begin position="193"/>
        <end position="210"/>
    </location>
</feature>
<gene>
    <name evidence="8" type="ORF">N7509_009284</name>
</gene>
<feature type="transmembrane region" description="Helical" evidence="7">
    <location>
        <begin position="508"/>
        <end position="529"/>
    </location>
</feature>
<evidence type="ECO:0000256" key="1">
    <source>
        <dbReference type="ARBA" id="ARBA00004141"/>
    </source>
</evidence>
<comment type="caution">
    <text evidence="8">The sequence shown here is derived from an EMBL/GenBank/DDBJ whole genome shotgun (WGS) entry which is preliminary data.</text>
</comment>
<dbReference type="GeneID" id="81372901"/>
<evidence type="ECO:0000256" key="7">
    <source>
        <dbReference type="SAM" id="Phobius"/>
    </source>
</evidence>
<feature type="transmembrane region" description="Helical" evidence="7">
    <location>
        <begin position="331"/>
        <end position="352"/>
    </location>
</feature>
<feature type="region of interest" description="Disordered" evidence="6">
    <location>
        <begin position="70"/>
        <end position="101"/>
    </location>
</feature>
<comment type="similarity">
    <text evidence="2">Belongs to the multi antimicrobial extrusion (MATE) (TC 2.A.66.1) family.</text>
</comment>
<evidence type="ECO:0000256" key="2">
    <source>
        <dbReference type="ARBA" id="ARBA00010199"/>
    </source>
</evidence>
<reference evidence="8" key="2">
    <citation type="journal article" date="2023" name="IMA Fungus">
        <title>Comparative genomic study of the Penicillium genus elucidates a diverse pangenome and 15 lateral gene transfer events.</title>
        <authorList>
            <person name="Petersen C."/>
            <person name="Sorensen T."/>
            <person name="Nielsen M.R."/>
            <person name="Sondergaard T.E."/>
            <person name="Sorensen J.L."/>
            <person name="Fitzpatrick D.A."/>
            <person name="Frisvad J.C."/>
            <person name="Nielsen K.L."/>
        </authorList>
    </citation>
    <scope>NUCLEOTIDE SEQUENCE</scope>
    <source>
        <strain evidence="8">IBT 29677</strain>
    </source>
</reference>
<evidence type="ECO:0000313" key="9">
    <source>
        <dbReference type="Proteomes" id="UP001147747"/>
    </source>
</evidence>
<dbReference type="RefSeq" id="XP_056484541.1">
    <property type="nucleotide sequence ID" value="XM_056633921.1"/>
</dbReference>
<evidence type="ECO:0000256" key="6">
    <source>
        <dbReference type="SAM" id="MobiDB-lite"/>
    </source>
</evidence>
<dbReference type="InterPro" id="IPR002528">
    <property type="entry name" value="MATE_fam"/>
</dbReference>
<comment type="subcellular location">
    <subcellularLocation>
        <location evidence="1">Membrane</location>
        <topology evidence="1">Multi-pass membrane protein</topology>
    </subcellularLocation>
</comment>
<evidence type="ECO:0000256" key="4">
    <source>
        <dbReference type="ARBA" id="ARBA00022989"/>
    </source>
</evidence>
<dbReference type="GO" id="GO:0042910">
    <property type="term" value="F:xenobiotic transmembrane transporter activity"/>
    <property type="evidence" value="ECO:0007669"/>
    <property type="project" value="InterPro"/>
</dbReference>
<organism evidence="8 9">
    <name type="scientific">Penicillium cosmopolitanum</name>
    <dbReference type="NCBI Taxonomy" id="1131564"/>
    <lineage>
        <taxon>Eukaryota</taxon>
        <taxon>Fungi</taxon>
        <taxon>Dikarya</taxon>
        <taxon>Ascomycota</taxon>
        <taxon>Pezizomycotina</taxon>
        <taxon>Eurotiomycetes</taxon>
        <taxon>Eurotiomycetidae</taxon>
        <taxon>Eurotiales</taxon>
        <taxon>Aspergillaceae</taxon>
        <taxon>Penicillium</taxon>
    </lineage>
</organism>
<dbReference type="PANTHER" id="PTHR11206">
    <property type="entry name" value="MULTIDRUG RESISTANCE PROTEIN"/>
    <property type="match status" value="1"/>
</dbReference>
<dbReference type="GO" id="GO:1990961">
    <property type="term" value="P:xenobiotic detoxification by transmembrane export across the plasma membrane"/>
    <property type="evidence" value="ECO:0007669"/>
    <property type="project" value="InterPro"/>
</dbReference>
<feature type="transmembrane region" description="Helical" evidence="7">
    <location>
        <begin position="152"/>
        <end position="172"/>
    </location>
</feature>
<feature type="transmembrane region" description="Helical" evidence="7">
    <location>
        <begin position="410"/>
        <end position="429"/>
    </location>
</feature>
<evidence type="ECO:0008006" key="10">
    <source>
        <dbReference type="Google" id="ProtNLM"/>
    </source>
</evidence>
<accession>A0A9W9VP49</accession>
<dbReference type="GO" id="GO:0015297">
    <property type="term" value="F:antiporter activity"/>
    <property type="evidence" value="ECO:0007669"/>
    <property type="project" value="InterPro"/>
</dbReference>
<proteinExistence type="inferred from homology"/>
<protein>
    <recommendedName>
        <fullName evidence="10">MATE efflux family protein</fullName>
    </recommendedName>
</protein>
<keyword evidence="4 7" id="KW-1133">Transmembrane helix</keyword>
<evidence type="ECO:0000313" key="8">
    <source>
        <dbReference type="EMBL" id="KAJ5386743.1"/>
    </source>
</evidence>
<evidence type="ECO:0000256" key="5">
    <source>
        <dbReference type="ARBA" id="ARBA00023136"/>
    </source>
</evidence>
<evidence type="ECO:0000256" key="3">
    <source>
        <dbReference type="ARBA" id="ARBA00022692"/>
    </source>
</evidence>
<feature type="transmembrane region" description="Helical" evidence="7">
    <location>
        <begin position="259"/>
        <end position="281"/>
    </location>
</feature>
<dbReference type="GO" id="GO:0016020">
    <property type="term" value="C:membrane"/>
    <property type="evidence" value="ECO:0007669"/>
    <property type="project" value="UniProtKB-SubCell"/>
</dbReference>
<dbReference type="CDD" id="cd13132">
    <property type="entry name" value="MATE_eukaryotic"/>
    <property type="match status" value="1"/>
</dbReference>
<feature type="transmembrane region" description="Helical" evidence="7">
    <location>
        <begin position="358"/>
        <end position="378"/>
    </location>
</feature>
<keyword evidence="9" id="KW-1185">Reference proteome</keyword>
<feature type="transmembrane region" description="Helical" evidence="7">
    <location>
        <begin position="287"/>
        <end position="310"/>
    </location>
</feature>
<keyword evidence="3 7" id="KW-0812">Transmembrane</keyword>
<dbReference type="OrthoDB" id="2126698at2759"/>